<keyword evidence="9" id="KW-1185">Reference proteome</keyword>
<gene>
    <name evidence="8" type="ORF">B0H16DRAFT_1544572</name>
</gene>
<reference evidence="8" key="1">
    <citation type="submission" date="2023-03" db="EMBL/GenBank/DDBJ databases">
        <title>Massive genome expansion in bonnet fungi (Mycena s.s.) driven by repeated elements and novel gene families across ecological guilds.</title>
        <authorList>
            <consortium name="Lawrence Berkeley National Laboratory"/>
            <person name="Harder C.B."/>
            <person name="Miyauchi S."/>
            <person name="Viragh M."/>
            <person name="Kuo A."/>
            <person name="Thoen E."/>
            <person name="Andreopoulos B."/>
            <person name="Lu D."/>
            <person name="Skrede I."/>
            <person name="Drula E."/>
            <person name="Henrissat B."/>
            <person name="Morin E."/>
            <person name="Kohler A."/>
            <person name="Barry K."/>
            <person name="LaButti K."/>
            <person name="Morin E."/>
            <person name="Salamov A."/>
            <person name="Lipzen A."/>
            <person name="Mereny Z."/>
            <person name="Hegedus B."/>
            <person name="Baldrian P."/>
            <person name="Stursova M."/>
            <person name="Weitz H."/>
            <person name="Taylor A."/>
            <person name="Grigoriev I.V."/>
            <person name="Nagy L.G."/>
            <person name="Martin F."/>
            <person name="Kauserud H."/>
        </authorList>
    </citation>
    <scope>NUCLEOTIDE SEQUENCE</scope>
    <source>
        <strain evidence="8">CBHHK182m</strain>
    </source>
</reference>
<proteinExistence type="inferred from homology"/>
<dbReference type="PANTHER" id="PTHR11802">
    <property type="entry name" value="SERINE PROTEASE FAMILY S10 SERINE CARBOXYPEPTIDASE"/>
    <property type="match status" value="1"/>
</dbReference>
<dbReference type="PANTHER" id="PTHR11802:SF3">
    <property type="entry name" value="RETINOID-INDUCIBLE SERINE CARBOXYPEPTIDASE"/>
    <property type="match status" value="1"/>
</dbReference>
<comment type="similarity">
    <text evidence="1">Belongs to the peptidase S10 family.</text>
</comment>
<dbReference type="GO" id="GO:0006508">
    <property type="term" value="P:proteolysis"/>
    <property type="evidence" value="ECO:0007669"/>
    <property type="project" value="UniProtKB-KW"/>
</dbReference>
<dbReference type="EMBL" id="JARKIB010000055">
    <property type="protein sequence ID" value="KAJ7753563.1"/>
    <property type="molecule type" value="Genomic_DNA"/>
</dbReference>
<keyword evidence="4" id="KW-0732">Signal</keyword>
<evidence type="ECO:0000256" key="1">
    <source>
        <dbReference type="ARBA" id="ARBA00009431"/>
    </source>
</evidence>
<evidence type="ECO:0000256" key="4">
    <source>
        <dbReference type="ARBA" id="ARBA00022729"/>
    </source>
</evidence>
<evidence type="ECO:0000256" key="7">
    <source>
        <dbReference type="SAM" id="MobiDB-lite"/>
    </source>
</evidence>
<dbReference type="Proteomes" id="UP001215598">
    <property type="component" value="Unassembled WGS sequence"/>
</dbReference>
<accession>A0AAD7NBA9</accession>
<keyword evidence="2" id="KW-0121">Carboxypeptidase</keyword>
<sequence>MDYQMRDTAPSKSDPELEALLPHPRPSGAPTRRRSNWTGARWLIACTLAFAWVRYSYHIWSAEQSKMDWFYANITSPQAICPAVNGPAISHSGHIGLKGDSDAAPKRSFFWYFEAEHDAQSAPIIMTIGGGPGTSGMMNPMMAQGPCLSAENGTTVPNPNRWTEHFNLLALDHPIGVGFSYGTMVNNSRDGAMDSYDFLQKFFRIFPHLSRNKFILSGGSYGGTYVPHIATVIHQQNLAVAAGRGQPGAIRINLESIMVSNPMSDATSHFSWLLDRLCLGPVPMYNASTCAEKFQALPKCLDSIRFAEQVPGWDVERRSAAGELCWSLRDGDTHGISGEDIRKKCDSLDSRCLPHALRWTEDFFGRSDVQDALGVPDHINFTSLSDPVFAEFAKYGDIIQSAYRLYEPLLRAGIRLLHYVGAQDANCAPAGIMSFLKLLQSPFQEEFLRTPDVPWPTNEDATVRVVGKGAGNMTWILIDGGGHFIAHDQPELVKSIVEHWVENVPFD</sequence>
<comment type="caution">
    <text evidence="8">The sequence shown here is derived from an EMBL/GenBank/DDBJ whole genome shotgun (WGS) entry which is preliminary data.</text>
</comment>
<evidence type="ECO:0000256" key="6">
    <source>
        <dbReference type="ARBA" id="ARBA00023180"/>
    </source>
</evidence>
<feature type="region of interest" description="Disordered" evidence="7">
    <location>
        <begin position="1"/>
        <end position="34"/>
    </location>
</feature>
<evidence type="ECO:0000313" key="9">
    <source>
        <dbReference type="Proteomes" id="UP001215598"/>
    </source>
</evidence>
<keyword evidence="5" id="KW-0378">Hydrolase</keyword>
<dbReference type="SUPFAM" id="SSF53474">
    <property type="entry name" value="alpha/beta-Hydrolases"/>
    <property type="match status" value="1"/>
</dbReference>
<dbReference type="Gene3D" id="3.40.50.1820">
    <property type="entry name" value="alpha/beta hydrolase"/>
    <property type="match status" value="1"/>
</dbReference>
<evidence type="ECO:0000313" key="8">
    <source>
        <dbReference type="EMBL" id="KAJ7753563.1"/>
    </source>
</evidence>
<keyword evidence="6" id="KW-0325">Glycoprotein</keyword>
<evidence type="ECO:0000256" key="3">
    <source>
        <dbReference type="ARBA" id="ARBA00022670"/>
    </source>
</evidence>
<protein>
    <submittedName>
        <fullName evidence="8">Alpha/beta-hydrolase</fullName>
    </submittedName>
</protein>
<dbReference type="Pfam" id="PF00450">
    <property type="entry name" value="Peptidase_S10"/>
    <property type="match status" value="1"/>
</dbReference>
<organism evidence="8 9">
    <name type="scientific">Mycena metata</name>
    <dbReference type="NCBI Taxonomy" id="1033252"/>
    <lineage>
        <taxon>Eukaryota</taxon>
        <taxon>Fungi</taxon>
        <taxon>Dikarya</taxon>
        <taxon>Basidiomycota</taxon>
        <taxon>Agaricomycotina</taxon>
        <taxon>Agaricomycetes</taxon>
        <taxon>Agaricomycetidae</taxon>
        <taxon>Agaricales</taxon>
        <taxon>Marasmiineae</taxon>
        <taxon>Mycenaceae</taxon>
        <taxon>Mycena</taxon>
    </lineage>
</organism>
<keyword evidence="3" id="KW-0645">Protease</keyword>
<dbReference type="Gene3D" id="1.10.287.410">
    <property type="match status" value="1"/>
</dbReference>
<name>A0AAD7NBA9_9AGAR</name>
<dbReference type="PRINTS" id="PR00724">
    <property type="entry name" value="CRBOXYPTASEC"/>
</dbReference>
<dbReference type="InterPro" id="IPR001563">
    <property type="entry name" value="Peptidase_S10"/>
</dbReference>
<evidence type="ECO:0000256" key="5">
    <source>
        <dbReference type="ARBA" id="ARBA00022801"/>
    </source>
</evidence>
<evidence type="ECO:0000256" key="2">
    <source>
        <dbReference type="ARBA" id="ARBA00022645"/>
    </source>
</evidence>
<dbReference type="GO" id="GO:0004185">
    <property type="term" value="F:serine-type carboxypeptidase activity"/>
    <property type="evidence" value="ECO:0007669"/>
    <property type="project" value="InterPro"/>
</dbReference>
<dbReference type="AlphaFoldDB" id="A0AAD7NBA9"/>
<dbReference type="InterPro" id="IPR029058">
    <property type="entry name" value="AB_hydrolase_fold"/>
</dbReference>